<dbReference type="Proteomes" id="UP000887580">
    <property type="component" value="Unplaced"/>
</dbReference>
<evidence type="ECO:0000313" key="2">
    <source>
        <dbReference type="WBParaSite" id="PS1159_v2.g15561.t1"/>
    </source>
</evidence>
<accession>A0AC35FD30</accession>
<evidence type="ECO:0000313" key="1">
    <source>
        <dbReference type="Proteomes" id="UP000887580"/>
    </source>
</evidence>
<sequence length="74" mass="8399">MNGHSAALISLFLAILLSSVHSKPHMNDELFNSLILRGYRPYSGRLLSYLEPRRVTRQGNDFSGALARRSCQFF</sequence>
<organism evidence="1 2">
    <name type="scientific">Panagrolaimus sp. PS1159</name>
    <dbReference type="NCBI Taxonomy" id="55785"/>
    <lineage>
        <taxon>Eukaryota</taxon>
        <taxon>Metazoa</taxon>
        <taxon>Ecdysozoa</taxon>
        <taxon>Nematoda</taxon>
        <taxon>Chromadorea</taxon>
        <taxon>Rhabditida</taxon>
        <taxon>Tylenchina</taxon>
        <taxon>Panagrolaimomorpha</taxon>
        <taxon>Panagrolaimoidea</taxon>
        <taxon>Panagrolaimidae</taxon>
        <taxon>Panagrolaimus</taxon>
    </lineage>
</organism>
<protein>
    <submittedName>
        <fullName evidence="2">Uncharacterized protein</fullName>
    </submittedName>
</protein>
<proteinExistence type="predicted"/>
<dbReference type="WBParaSite" id="PS1159_v2.g15561.t1">
    <property type="protein sequence ID" value="PS1159_v2.g15561.t1"/>
    <property type="gene ID" value="PS1159_v2.g15561"/>
</dbReference>
<name>A0AC35FD30_9BILA</name>
<reference evidence="2" key="1">
    <citation type="submission" date="2022-11" db="UniProtKB">
        <authorList>
            <consortium name="WormBaseParasite"/>
        </authorList>
    </citation>
    <scope>IDENTIFICATION</scope>
</reference>